<feature type="domain" description="HTH araC/xylS-type" evidence="4">
    <location>
        <begin position="162"/>
        <end position="261"/>
    </location>
</feature>
<evidence type="ECO:0000256" key="1">
    <source>
        <dbReference type="ARBA" id="ARBA00023015"/>
    </source>
</evidence>
<keyword evidence="6" id="KW-1185">Reference proteome</keyword>
<dbReference type="Pfam" id="PF12833">
    <property type="entry name" value="HTH_18"/>
    <property type="match status" value="1"/>
</dbReference>
<evidence type="ECO:0000313" key="5">
    <source>
        <dbReference type="EMBL" id="MFC3684900.1"/>
    </source>
</evidence>
<proteinExistence type="predicted"/>
<dbReference type="Proteomes" id="UP001595729">
    <property type="component" value="Unassembled WGS sequence"/>
</dbReference>
<dbReference type="SUPFAM" id="SSF46689">
    <property type="entry name" value="Homeodomain-like"/>
    <property type="match status" value="1"/>
</dbReference>
<evidence type="ECO:0000256" key="2">
    <source>
        <dbReference type="ARBA" id="ARBA00023125"/>
    </source>
</evidence>
<keyword evidence="1" id="KW-0805">Transcription regulation</keyword>
<dbReference type="InterPro" id="IPR050204">
    <property type="entry name" value="AraC_XylS_family_regulators"/>
</dbReference>
<organism evidence="5 6">
    <name type="scientific">Hydrogenophaga luteola</name>
    <dbReference type="NCBI Taxonomy" id="1591122"/>
    <lineage>
        <taxon>Bacteria</taxon>
        <taxon>Pseudomonadati</taxon>
        <taxon>Pseudomonadota</taxon>
        <taxon>Betaproteobacteria</taxon>
        <taxon>Burkholderiales</taxon>
        <taxon>Comamonadaceae</taxon>
        <taxon>Hydrogenophaga</taxon>
    </lineage>
</organism>
<sequence>MASSDVSGAEKDHRAGRAQGARCRLLGDSFCFACHSLESRACRHSVTLLQSLDEHRGLVVSTDQGEVSGKLLMVAPLVERSLWAAGIPFLLIDVEPLHWAFRRFVQAADARVRSLDHLGFNALRSVGTAFLADALAGQALDKAIRRALGELVSAFAPVPDLDPRVRWMMVEIQSDPSRELTELAAQLGLSVEHASRLFSAQAGLSLRVYALSCKIRLAARHLGRGHPLTEVAQMAGFSDSAHFAKVWTRCYGASPSAFFPPTRMKVDQTALPGWIEPPAY</sequence>
<dbReference type="InterPro" id="IPR018060">
    <property type="entry name" value="HTH_AraC"/>
</dbReference>
<evidence type="ECO:0000313" key="6">
    <source>
        <dbReference type="Proteomes" id="UP001595729"/>
    </source>
</evidence>
<dbReference type="PROSITE" id="PS01124">
    <property type="entry name" value="HTH_ARAC_FAMILY_2"/>
    <property type="match status" value="1"/>
</dbReference>
<evidence type="ECO:0000259" key="4">
    <source>
        <dbReference type="PROSITE" id="PS01124"/>
    </source>
</evidence>
<comment type="caution">
    <text evidence="5">The sequence shown here is derived from an EMBL/GenBank/DDBJ whole genome shotgun (WGS) entry which is preliminary data.</text>
</comment>
<dbReference type="SMART" id="SM00342">
    <property type="entry name" value="HTH_ARAC"/>
    <property type="match status" value="1"/>
</dbReference>
<accession>A0ABV7W511</accession>
<keyword evidence="2" id="KW-0238">DNA-binding</keyword>
<reference evidence="6" key="1">
    <citation type="journal article" date="2019" name="Int. J. Syst. Evol. Microbiol.">
        <title>The Global Catalogue of Microorganisms (GCM) 10K type strain sequencing project: providing services to taxonomists for standard genome sequencing and annotation.</title>
        <authorList>
            <consortium name="The Broad Institute Genomics Platform"/>
            <consortium name="The Broad Institute Genome Sequencing Center for Infectious Disease"/>
            <person name="Wu L."/>
            <person name="Ma J."/>
        </authorList>
    </citation>
    <scope>NUCLEOTIDE SEQUENCE [LARGE SCALE GENOMIC DNA]</scope>
    <source>
        <strain evidence="6">KCTC 42501</strain>
    </source>
</reference>
<protein>
    <submittedName>
        <fullName evidence="5">Helix-turn-helix transcriptional regulator</fullName>
    </submittedName>
</protein>
<dbReference type="EMBL" id="JBHRXX010000007">
    <property type="protein sequence ID" value="MFC3684900.1"/>
    <property type="molecule type" value="Genomic_DNA"/>
</dbReference>
<gene>
    <name evidence="5" type="ORF">ACFOPI_14950</name>
</gene>
<dbReference type="RefSeq" id="WP_382175291.1">
    <property type="nucleotide sequence ID" value="NZ_JBHRXX010000007.1"/>
</dbReference>
<dbReference type="InterPro" id="IPR009057">
    <property type="entry name" value="Homeodomain-like_sf"/>
</dbReference>
<name>A0ABV7W511_9BURK</name>
<evidence type="ECO:0000256" key="3">
    <source>
        <dbReference type="ARBA" id="ARBA00023163"/>
    </source>
</evidence>
<keyword evidence="3" id="KW-0804">Transcription</keyword>
<dbReference type="PANTHER" id="PTHR46796">
    <property type="entry name" value="HTH-TYPE TRANSCRIPTIONAL ACTIVATOR RHAS-RELATED"/>
    <property type="match status" value="1"/>
</dbReference>
<dbReference type="Gene3D" id="1.10.10.60">
    <property type="entry name" value="Homeodomain-like"/>
    <property type="match status" value="1"/>
</dbReference>